<dbReference type="OrthoDB" id="9775031at2"/>
<comment type="cofactor">
    <cofactor evidence="18">
        <name>Mg(2+)</name>
        <dbReference type="ChEBI" id="CHEBI:18420"/>
    </cofactor>
    <text evidence="18">Binds 1 Mg(2+) ion per subunit.</text>
</comment>
<feature type="binding site" evidence="18">
    <location>
        <position position="426"/>
    </location>
    <ligand>
        <name>acetyl-CoA</name>
        <dbReference type="ChEBI" id="CHEBI:57288"/>
    </ligand>
</feature>
<dbReference type="GO" id="GO:0009252">
    <property type="term" value="P:peptidoglycan biosynthetic process"/>
    <property type="evidence" value="ECO:0007669"/>
    <property type="project" value="UniProtKB-UniRule"/>
</dbReference>
<keyword evidence="8 18" id="KW-0677">Repeat</keyword>
<evidence type="ECO:0000256" key="17">
    <source>
        <dbReference type="ARBA" id="ARBA00049628"/>
    </source>
</evidence>
<comment type="similarity">
    <text evidence="2 18">In the C-terminal section; belongs to the transferase hexapeptide repeat family.</text>
</comment>
<evidence type="ECO:0000256" key="12">
    <source>
        <dbReference type="ARBA" id="ARBA00023268"/>
    </source>
</evidence>
<dbReference type="InterPro" id="IPR018357">
    <property type="entry name" value="Hexapep_transf_CS"/>
</dbReference>
<evidence type="ECO:0000256" key="5">
    <source>
        <dbReference type="ARBA" id="ARBA00022679"/>
    </source>
</evidence>
<dbReference type="GO" id="GO:0009245">
    <property type="term" value="P:lipid A biosynthetic process"/>
    <property type="evidence" value="ECO:0007669"/>
    <property type="project" value="UniProtKB-UniRule"/>
</dbReference>
<keyword evidence="13 18" id="KW-0012">Acyltransferase</keyword>
<feature type="binding site" evidence="18">
    <location>
        <position position="107"/>
    </location>
    <ligand>
        <name>Mg(2+)</name>
        <dbReference type="ChEBI" id="CHEBI:18420"/>
    </ligand>
</feature>
<dbReference type="GO" id="GO:0000287">
    <property type="term" value="F:magnesium ion binding"/>
    <property type="evidence" value="ECO:0007669"/>
    <property type="project" value="UniProtKB-UniRule"/>
</dbReference>
<evidence type="ECO:0000256" key="4">
    <source>
        <dbReference type="ARBA" id="ARBA00022490"/>
    </source>
</evidence>
<dbReference type="EC" id="2.3.1.157" evidence="18"/>
<dbReference type="CDD" id="cd02540">
    <property type="entry name" value="GT2_GlmU_N_bac"/>
    <property type="match status" value="1"/>
</dbReference>
<name>A0A437QV80_9PROT</name>
<dbReference type="RefSeq" id="WP_127763770.1">
    <property type="nucleotide sequence ID" value="NZ_SADE01000001.1"/>
</dbReference>
<gene>
    <name evidence="18 20" type="primary">glmU</name>
    <name evidence="20" type="ORF">EOI86_03690</name>
</gene>
<reference evidence="21" key="1">
    <citation type="submission" date="2019-01" db="EMBL/GenBank/DDBJ databases">
        <title>Gri0909 isolated from a small marine red alga.</title>
        <authorList>
            <person name="Kim J."/>
            <person name="Jeong S.E."/>
            <person name="Jeon C.O."/>
        </authorList>
    </citation>
    <scope>NUCLEOTIDE SEQUENCE [LARGE SCALE GENOMIC DNA]</scope>
    <source>
        <strain evidence="21">Gri0909</strain>
    </source>
</reference>
<dbReference type="Pfam" id="PF00132">
    <property type="entry name" value="Hexapep"/>
    <property type="match status" value="1"/>
</dbReference>
<dbReference type="Pfam" id="PF12804">
    <property type="entry name" value="NTP_transf_3"/>
    <property type="match status" value="1"/>
</dbReference>
<feature type="binding site" evidence="18">
    <location>
        <begin position="79"/>
        <end position="80"/>
    </location>
    <ligand>
        <name>UDP-N-acetyl-alpha-D-glucosamine</name>
        <dbReference type="ChEBI" id="CHEBI:57705"/>
    </ligand>
</feature>
<dbReference type="CDD" id="cd03353">
    <property type="entry name" value="LbH_GlmU_C"/>
    <property type="match status" value="1"/>
</dbReference>
<comment type="pathway">
    <text evidence="18">Bacterial outer membrane biogenesis; LPS lipid A biosynthesis.</text>
</comment>
<dbReference type="AlphaFoldDB" id="A0A437QV80"/>
<evidence type="ECO:0000256" key="3">
    <source>
        <dbReference type="ARBA" id="ARBA00007947"/>
    </source>
</evidence>
<keyword evidence="14 18" id="KW-0961">Cell wall biogenesis/degradation</keyword>
<feature type="binding site" evidence="18">
    <location>
        <position position="366"/>
    </location>
    <ligand>
        <name>acetyl-CoA</name>
        <dbReference type="ChEBI" id="CHEBI:57288"/>
    </ligand>
</feature>
<dbReference type="GO" id="GO:0003977">
    <property type="term" value="F:UDP-N-acetylglucosamine diphosphorylase activity"/>
    <property type="evidence" value="ECO:0007669"/>
    <property type="project" value="UniProtKB-UniRule"/>
</dbReference>
<dbReference type="GO" id="GO:0000902">
    <property type="term" value="P:cell morphogenesis"/>
    <property type="evidence" value="ECO:0007669"/>
    <property type="project" value="UniProtKB-UniRule"/>
</dbReference>
<feature type="active site" description="Proton acceptor" evidence="18">
    <location>
        <position position="349"/>
    </location>
</feature>
<dbReference type="GO" id="GO:0016020">
    <property type="term" value="C:membrane"/>
    <property type="evidence" value="ECO:0007669"/>
    <property type="project" value="GOC"/>
</dbReference>
<keyword evidence="9 18" id="KW-0460">Magnesium</keyword>
<comment type="caution">
    <text evidence="20">The sequence shown here is derived from an EMBL/GenBank/DDBJ whole genome shotgun (WGS) entry which is preliminary data.</text>
</comment>
<dbReference type="EMBL" id="SADE01000001">
    <property type="protein sequence ID" value="RVU38398.1"/>
    <property type="molecule type" value="Genomic_DNA"/>
</dbReference>
<comment type="similarity">
    <text evidence="3 18">In the N-terminal section; belongs to the N-acetylglucosamine-1-phosphate uridyltransferase family.</text>
</comment>
<feature type="region of interest" description="Pyrophosphorylase" evidence="18">
    <location>
        <begin position="1"/>
        <end position="232"/>
    </location>
</feature>
<dbReference type="PANTHER" id="PTHR43584">
    <property type="entry name" value="NUCLEOTIDYL TRANSFERASE"/>
    <property type="match status" value="1"/>
</dbReference>
<evidence type="ECO:0000256" key="9">
    <source>
        <dbReference type="ARBA" id="ARBA00022842"/>
    </source>
</evidence>
<evidence type="ECO:0000256" key="15">
    <source>
        <dbReference type="ARBA" id="ARBA00048247"/>
    </source>
</evidence>
<feature type="binding site" evidence="18">
    <location>
        <position position="74"/>
    </location>
    <ligand>
        <name>UDP-N-acetyl-alpha-D-glucosamine</name>
        <dbReference type="ChEBI" id="CHEBI:57705"/>
    </ligand>
</feature>
<dbReference type="InterPro" id="IPR029044">
    <property type="entry name" value="Nucleotide-diphossugar_trans"/>
</dbReference>
<dbReference type="PROSITE" id="PS00101">
    <property type="entry name" value="HEXAPEP_TRANSFERASES"/>
    <property type="match status" value="1"/>
</dbReference>
<dbReference type="NCBIfam" id="TIGR01173">
    <property type="entry name" value="glmU"/>
    <property type="match status" value="1"/>
</dbReference>
<keyword evidence="12 18" id="KW-0511">Multifunctional enzyme</keyword>
<feature type="binding site" evidence="18">
    <location>
        <position position="337"/>
    </location>
    <ligand>
        <name>UDP-N-acetyl-alpha-D-glucosamine</name>
        <dbReference type="ChEBI" id="CHEBI:57705"/>
    </ligand>
</feature>
<feature type="domain" description="MobA-like NTP transferase" evidence="19">
    <location>
        <begin position="9"/>
        <end position="142"/>
    </location>
</feature>
<comment type="catalytic activity">
    <reaction evidence="15 18">
        <text>alpha-D-glucosamine 1-phosphate + acetyl-CoA = N-acetyl-alpha-D-glucosamine 1-phosphate + CoA + H(+)</text>
        <dbReference type="Rhea" id="RHEA:13725"/>
        <dbReference type="ChEBI" id="CHEBI:15378"/>
        <dbReference type="ChEBI" id="CHEBI:57287"/>
        <dbReference type="ChEBI" id="CHEBI:57288"/>
        <dbReference type="ChEBI" id="CHEBI:57776"/>
        <dbReference type="ChEBI" id="CHEBI:58516"/>
        <dbReference type="EC" id="2.3.1.157"/>
    </reaction>
</comment>
<feature type="region of interest" description="Linker" evidence="18">
    <location>
        <begin position="233"/>
        <end position="253"/>
    </location>
</feature>
<keyword evidence="21" id="KW-1185">Reference proteome</keyword>
<evidence type="ECO:0000313" key="21">
    <source>
        <dbReference type="Proteomes" id="UP000287447"/>
    </source>
</evidence>
<comment type="caution">
    <text evidence="18">Lacks conserved residue(s) required for the propagation of feature annotation.</text>
</comment>
<dbReference type="InterPro" id="IPR038009">
    <property type="entry name" value="GlmU_C_LbH"/>
</dbReference>
<dbReference type="HAMAP" id="MF_01631">
    <property type="entry name" value="GlmU"/>
    <property type="match status" value="1"/>
</dbReference>
<dbReference type="GO" id="GO:0008360">
    <property type="term" value="P:regulation of cell shape"/>
    <property type="evidence" value="ECO:0007669"/>
    <property type="project" value="UniProtKB-KW"/>
</dbReference>
<dbReference type="EC" id="2.7.7.23" evidence="18"/>
<evidence type="ECO:0000256" key="6">
    <source>
        <dbReference type="ARBA" id="ARBA00022695"/>
    </source>
</evidence>
<dbReference type="UniPathway" id="UPA00973"/>
<feature type="binding site" evidence="18">
    <location>
        <position position="143"/>
    </location>
    <ligand>
        <name>UDP-N-acetyl-alpha-D-glucosamine</name>
        <dbReference type="ChEBI" id="CHEBI:57705"/>
    </ligand>
</feature>
<feature type="binding site" evidence="18">
    <location>
        <position position="409"/>
    </location>
    <ligand>
        <name>acetyl-CoA</name>
        <dbReference type="ChEBI" id="CHEBI:57288"/>
    </ligand>
</feature>
<sequence>MNSPSCATVVLSAGLGTRMRSAKPKAMHEVGGLPMVNHVLRAVAPLSPERTVVVVGPDMPDLERAVAPAQTAIQHDRQGTADAVKAARAALDGYAGHNATVFVVYGDSPFLKAETLQRMLDARDEGAAVVVLGFRAQDPTGYGRLIQDAGGDLTAIVEEREATPDEKAITFCNSGVMAIEAARLFTWIDRVGNDNAKGEYYLTDLVAICREDGGRCAAIEAPEAELQGVDSKSDLAAAEDQYQQSCRRAALDAGVTLRDPSTVWFSFDTRIAPGAEIGRNVVFAPGVTVEEGAVIKDFCHLEGAIVRQGAEVGPFARLRPGTEIGGGARIGNFVEVKNAVFGEGAKANHLSYIGDASVGAKANIGAGTITCNYDGYLKSRTEIGAGAFIGSNSSLVAPVSIGDGAIVGAGSTVTHDVDQDAIAVARGQQVAKDGAAVKFREGRAAQKAKQKAEK</sequence>
<feature type="binding site" evidence="18">
    <location>
        <position position="25"/>
    </location>
    <ligand>
        <name>UDP-N-acetyl-alpha-D-glucosamine</name>
        <dbReference type="ChEBI" id="CHEBI:57705"/>
    </ligand>
</feature>
<dbReference type="UniPathway" id="UPA00113">
    <property type="reaction ID" value="UER00532"/>
</dbReference>
<dbReference type="InterPro" id="IPR025877">
    <property type="entry name" value="MobA-like_NTP_Trfase"/>
</dbReference>
<feature type="binding site" evidence="18">
    <location>
        <position position="363"/>
    </location>
    <ligand>
        <name>UDP-N-acetyl-alpha-D-glucosamine</name>
        <dbReference type="ChEBI" id="CHEBI:57705"/>
    </ligand>
</feature>
<feature type="binding site" evidence="18">
    <location>
        <begin position="105"/>
        <end position="107"/>
    </location>
    <ligand>
        <name>UDP-N-acetyl-alpha-D-glucosamine</name>
        <dbReference type="ChEBI" id="CHEBI:57705"/>
    </ligand>
</feature>
<comment type="catalytic activity">
    <reaction evidence="16 18">
        <text>N-acetyl-alpha-D-glucosamine 1-phosphate + UTP + H(+) = UDP-N-acetyl-alpha-D-glucosamine + diphosphate</text>
        <dbReference type="Rhea" id="RHEA:13509"/>
        <dbReference type="ChEBI" id="CHEBI:15378"/>
        <dbReference type="ChEBI" id="CHEBI:33019"/>
        <dbReference type="ChEBI" id="CHEBI:46398"/>
        <dbReference type="ChEBI" id="CHEBI:57705"/>
        <dbReference type="ChEBI" id="CHEBI:57776"/>
        <dbReference type="EC" id="2.7.7.23"/>
    </reaction>
</comment>
<comment type="function">
    <text evidence="17 18">Catalyzes the last two sequential reactions in the de novo biosynthetic pathway for UDP-N-acetylglucosamine (UDP-GlcNAc). The C-terminal domain catalyzes the transfer of acetyl group from acetyl coenzyme A to glucosamine-1-phosphate (GlcN-1-P) to produce N-acetylglucosamine-1-phosphate (GlcNAc-1-P), which is converted into UDP-GlcNAc by the transfer of uridine 5-monophosphate (from uridine 5-triphosphate), a reaction catalyzed by the N-terminal domain.</text>
</comment>
<dbReference type="InterPro" id="IPR050065">
    <property type="entry name" value="GlmU-like"/>
</dbReference>
<dbReference type="InterPro" id="IPR011004">
    <property type="entry name" value="Trimer_LpxA-like_sf"/>
</dbReference>
<proteinExistence type="inferred from homology"/>
<dbReference type="InterPro" id="IPR001451">
    <property type="entry name" value="Hexapep"/>
</dbReference>
<dbReference type="GO" id="GO:0006048">
    <property type="term" value="P:UDP-N-acetylglucosamine biosynthetic process"/>
    <property type="evidence" value="ECO:0007669"/>
    <property type="project" value="UniProtKB-UniPathway"/>
</dbReference>
<evidence type="ECO:0000256" key="11">
    <source>
        <dbReference type="ARBA" id="ARBA00022984"/>
    </source>
</evidence>
<evidence type="ECO:0000313" key="20">
    <source>
        <dbReference type="EMBL" id="RVU38398.1"/>
    </source>
</evidence>
<evidence type="ECO:0000256" key="13">
    <source>
        <dbReference type="ARBA" id="ARBA00023315"/>
    </source>
</evidence>
<dbReference type="SUPFAM" id="SSF53448">
    <property type="entry name" value="Nucleotide-diphospho-sugar transferases"/>
    <property type="match status" value="1"/>
</dbReference>
<keyword evidence="10 18" id="KW-0133">Cell shape</keyword>
<evidence type="ECO:0000256" key="14">
    <source>
        <dbReference type="ARBA" id="ARBA00023316"/>
    </source>
</evidence>
<feature type="binding site" evidence="18">
    <location>
        <position position="158"/>
    </location>
    <ligand>
        <name>UDP-N-acetyl-alpha-D-glucosamine</name>
        <dbReference type="ChEBI" id="CHEBI:57705"/>
    </ligand>
</feature>
<evidence type="ECO:0000256" key="7">
    <source>
        <dbReference type="ARBA" id="ARBA00022723"/>
    </source>
</evidence>
<comment type="pathway">
    <text evidence="18">Nucleotide-sugar biosynthesis; UDP-N-acetyl-alpha-D-glucosamine biosynthesis; N-acetyl-alpha-D-glucosamine 1-phosphate from alpha-D-glucosamine 6-phosphate (route II): step 2/2.</text>
</comment>
<evidence type="ECO:0000259" key="19">
    <source>
        <dbReference type="Pfam" id="PF12804"/>
    </source>
</evidence>
<dbReference type="GO" id="GO:0019134">
    <property type="term" value="F:glucosamine-1-phosphate N-acetyltransferase activity"/>
    <property type="evidence" value="ECO:0007669"/>
    <property type="project" value="UniProtKB-UniRule"/>
</dbReference>
<evidence type="ECO:0000256" key="10">
    <source>
        <dbReference type="ARBA" id="ARBA00022960"/>
    </source>
</evidence>
<dbReference type="Proteomes" id="UP000287447">
    <property type="component" value="Unassembled WGS sequence"/>
</dbReference>
<evidence type="ECO:0000256" key="18">
    <source>
        <dbReference type="HAMAP-Rule" id="MF_01631"/>
    </source>
</evidence>
<comment type="pathway">
    <text evidence="18">Nucleotide-sugar biosynthesis; UDP-N-acetyl-alpha-D-glucosamine biosynthesis; UDP-N-acetyl-alpha-D-glucosamine from N-acetyl-alpha-D-glucosamine 1-phosphate: step 1/1.</text>
</comment>
<dbReference type="InterPro" id="IPR005882">
    <property type="entry name" value="Bifunctional_GlmU"/>
</dbReference>
<protein>
    <recommendedName>
        <fullName evidence="18">Bifunctional protein GlmU</fullName>
    </recommendedName>
    <domain>
        <recommendedName>
            <fullName evidence="18">UDP-N-acetylglucosamine pyrophosphorylase</fullName>
            <ecNumber evidence="18">2.7.7.23</ecNumber>
        </recommendedName>
        <alternativeName>
            <fullName evidence="18">N-acetylglucosamine-1-phosphate uridyltransferase</fullName>
        </alternativeName>
    </domain>
    <domain>
        <recommendedName>
            <fullName evidence="18">Glucosamine-1-phosphate N-acetyltransferase</fullName>
            <ecNumber evidence="18">2.3.1.157</ecNumber>
        </recommendedName>
    </domain>
</protein>
<comment type="subunit">
    <text evidence="18">Homotrimer.</text>
</comment>
<dbReference type="SUPFAM" id="SSF51161">
    <property type="entry name" value="Trimeric LpxA-like enzymes"/>
    <property type="match status" value="1"/>
</dbReference>
<evidence type="ECO:0000256" key="2">
    <source>
        <dbReference type="ARBA" id="ARBA00007707"/>
    </source>
</evidence>
<evidence type="ECO:0000256" key="16">
    <source>
        <dbReference type="ARBA" id="ARBA00048493"/>
    </source>
</evidence>
<keyword evidence="6 18" id="KW-0548">Nucleotidyltransferase</keyword>
<dbReference type="GO" id="GO:0005737">
    <property type="term" value="C:cytoplasm"/>
    <property type="evidence" value="ECO:0007669"/>
    <property type="project" value="UniProtKB-SubCell"/>
</dbReference>
<feature type="binding site" evidence="18">
    <location>
        <position position="391"/>
    </location>
    <ligand>
        <name>acetyl-CoA</name>
        <dbReference type="ChEBI" id="CHEBI:57288"/>
    </ligand>
</feature>
<evidence type="ECO:0000256" key="1">
    <source>
        <dbReference type="ARBA" id="ARBA00004496"/>
    </source>
</evidence>
<keyword evidence="5 18" id="KW-0808">Transferase</keyword>
<dbReference type="NCBIfam" id="NF010933">
    <property type="entry name" value="PRK14353.1"/>
    <property type="match status" value="1"/>
</dbReference>
<dbReference type="PANTHER" id="PTHR43584:SF3">
    <property type="entry name" value="BIFUNCTIONAL PROTEIN GLMU"/>
    <property type="match status" value="1"/>
</dbReference>
<dbReference type="Gene3D" id="3.90.550.10">
    <property type="entry name" value="Spore Coat Polysaccharide Biosynthesis Protein SpsA, Chain A"/>
    <property type="match status" value="1"/>
</dbReference>
<accession>A0A437QV80</accession>
<feature type="binding site" evidence="18">
    <location>
        <begin position="372"/>
        <end position="373"/>
    </location>
    <ligand>
        <name>acetyl-CoA</name>
        <dbReference type="ChEBI" id="CHEBI:57288"/>
    </ligand>
</feature>
<keyword evidence="7 18" id="KW-0479">Metal-binding</keyword>
<feature type="binding site" evidence="18">
    <location>
        <position position="173"/>
    </location>
    <ligand>
        <name>UDP-N-acetyl-alpha-D-glucosamine</name>
        <dbReference type="ChEBI" id="CHEBI:57705"/>
    </ligand>
</feature>
<feature type="binding site" evidence="18">
    <location>
        <position position="352"/>
    </location>
    <ligand>
        <name>UDP-N-acetyl-alpha-D-glucosamine</name>
        <dbReference type="ChEBI" id="CHEBI:57705"/>
    </ligand>
</feature>
<organism evidence="20 21">
    <name type="scientific">Hwanghaeella grinnelliae</name>
    <dbReference type="NCBI Taxonomy" id="2500179"/>
    <lineage>
        <taxon>Bacteria</taxon>
        <taxon>Pseudomonadati</taxon>
        <taxon>Pseudomonadota</taxon>
        <taxon>Alphaproteobacteria</taxon>
        <taxon>Rhodospirillales</taxon>
        <taxon>Rhodospirillaceae</taxon>
        <taxon>Hwanghaeella</taxon>
    </lineage>
</organism>
<evidence type="ECO:0000256" key="8">
    <source>
        <dbReference type="ARBA" id="ARBA00022737"/>
    </source>
</evidence>
<dbReference type="Gene3D" id="2.160.10.10">
    <property type="entry name" value="Hexapeptide repeat proteins"/>
    <property type="match status" value="1"/>
</dbReference>
<keyword evidence="4 18" id="KW-0963">Cytoplasm</keyword>
<comment type="subcellular location">
    <subcellularLocation>
        <location evidence="1 18">Cytoplasm</location>
    </subcellularLocation>
</comment>
<feature type="region of interest" description="N-acetyltransferase" evidence="18">
    <location>
        <begin position="254"/>
        <end position="454"/>
    </location>
</feature>
<dbReference type="GO" id="GO:0071555">
    <property type="term" value="P:cell wall organization"/>
    <property type="evidence" value="ECO:0007669"/>
    <property type="project" value="UniProtKB-KW"/>
</dbReference>
<keyword evidence="11 18" id="KW-0573">Peptidoglycan synthesis</keyword>
<feature type="binding site" evidence="18">
    <location>
        <position position="319"/>
    </location>
    <ligand>
        <name>UDP-N-acetyl-alpha-D-glucosamine</name>
        <dbReference type="ChEBI" id="CHEBI:57705"/>
    </ligand>
</feature>